<name>A0ABU2M333_9ACTN</name>
<dbReference type="InterPro" id="IPR010982">
    <property type="entry name" value="Lambda_DNA-bd_dom_sf"/>
</dbReference>
<feature type="region of interest" description="Disordered" evidence="1">
    <location>
        <begin position="65"/>
        <end position="91"/>
    </location>
</feature>
<sequence>MVDAVRERDAQRVIRFLRRRVKNLSQEALARMCGVAQSTITRAEAGKGLSDRRKIHEALQGLGALDPLPADEAPRSLAEPEQPTPASGGGDVDWKRGIALLESLVNRYDLPDDGRVRSLGQLQREVNSIIRCRLNSHYSCLMKRLPELLPELSRSLLSHHGQERAHAARLLVQAYRAADAIADKFGLHHLSARTIQVLLWAADQTGDDVTRAAATYVRGETFFCSGEHEAGRRLLERAAENLTPSDARSWAAYGSLHMRAAVFAARDHNPRQAVPHLAQARLAAEHTREAVYTGTAFGSASVRIHQVTLALECEDPDQALHAAVGWTPPLELPAERASHYFIDVARAHHLLGRQEVALANLRAAWQRAPEHTRLNPHVRALSGLLLSSGRAQAQAREFVAQTGVSPLR</sequence>
<organism evidence="3 4">
    <name type="scientific">Nocardiopsis lambiniae</name>
    <dbReference type="NCBI Taxonomy" id="3075539"/>
    <lineage>
        <taxon>Bacteria</taxon>
        <taxon>Bacillati</taxon>
        <taxon>Actinomycetota</taxon>
        <taxon>Actinomycetes</taxon>
        <taxon>Streptosporangiales</taxon>
        <taxon>Nocardiopsidaceae</taxon>
        <taxon>Nocardiopsis</taxon>
    </lineage>
</organism>
<comment type="caution">
    <text evidence="3">The sequence shown here is derived from an EMBL/GenBank/DDBJ whole genome shotgun (WGS) entry which is preliminary data.</text>
</comment>
<evidence type="ECO:0000256" key="1">
    <source>
        <dbReference type="SAM" id="MobiDB-lite"/>
    </source>
</evidence>
<evidence type="ECO:0000313" key="4">
    <source>
        <dbReference type="Proteomes" id="UP001183390"/>
    </source>
</evidence>
<protein>
    <submittedName>
        <fullName evidence="3">Helix-turn-helix domain-containing protein</fullName>
    </submittedName>
</protein>
<reference evidence="4" key="1">
    <citation type="submission" date="2023-07" db="EMBL/GenBank/DDBJ databases">
        <title>30 novel species of actinomycetes from the DSMZ collection.</title>
        <authorList>
            <person name="Nouioui I."/>
        </authorList>
    </citation>
    <scope>NUCLEOTIDE SEQUENCE [LARGE SCALE GENOMIC DNA]</scope>
    <source>
        <strain evidence="4">DSM 44743</strain>
    </source>
</reference>
<dbReference type="InterPro" id="IPR001387">
    <property type="entry name" value="Cro/C1-type_HTH"/>
</dbReference>
<keyword evidence="4" id="KW-1185">Reference proteome</keyword>
<feature type="domain" description="HTH cro/C1-type" evidence="2">
    <location>
        <begin position="14"/>
        <end position="47"/>
    </location>
</feature>
<gene>
    <name evidence="3" type="ORF">RM479_00995</name>
</gene>
<dbReference type="PROSITE" id="PS50943">
    <property type="entry name" value="HTH_CROC1"/>
    <property type="match status" value="1"/>
</dbReference>
<dbReference type="EMBL" id="JAVREP010000001">
    <property type="protein sequence ID" value="MDT0326983.1"/>
    <property type="molecule type" value="Genomic_DNA"/>
</dbReference>
<dbReference type="CDD" id="cd00093">
    <property type="entry name" value="HTH_XRE"/>
    <property type="match status" value="1"/>
</dbReference>
<dbReference type="RefSeq" id="WP_311509770.1">
    <property type="nucleotide sequence ID" value="NZ_JAVREP010000001.1"/>
</dbReference>
<evidence type="ECO:0000313" key="3">
    <source>
        <dbReference type="EMBL" id="MDT0326983.1"/>
    </source>
</evidence>
<dbReference type="Gene3D" id="1.10.260.40">
    <property type="entry name" value="lambda repressor-like DNA-binding domains"/>
    <property type="match status" value="1"/>
</dbReference>
<accession>A0ABU2M333</accession>
<dbReference type="SUPFAM" id="SSF47413">
    <property type="entry name" value="lambda repressor-like DNA-binding domains"/>
    <property type="match status" value="1"/>
</dbReference>
<dbReference type="Pfam" id="PF13560">
    <property type="entry name" value="HTH_31"/>
    <property type="match status" value="1"/>
</dbReference>
<proteinExistence type="predicted"/>
<dbReference type="Proteomes" id="UP001183390">
    <property type="component" value="Unassembled WGS sequence"/>
</dbReference>
<evidence type="ECO:0000259" key="2">
    <source>
        <dbReference type="PROSITE" id="PS50943"/>
    </source>
</evidence>